<feature type="domain" description="Peptidase S1" evidence="7">
    <location>
        <begin position="41"/>
        <end position="279"/>
    </location>
</feature>
<dbReference type="FunFam" id="2.40.10.10:FF:000003">
    <property type="entry name" value="Transmembrane serine protease 3"/>
    <property type="match status" value="1"/>
</dbReference>
<evidence type="ECO:0000256" key="6">
    <source>
        <dbReference type="SAM" id="SignalP"/>
    </source>
</evidence>
<dbReference type="AlphaFoldDB" id="A0A819GP62"/>
<evidence type="ECO:0000259" key="7">
    <source>
        <dbReference type="PROSITE" id="PS50240"/>
    </source>
</evidence>
<dbReference type="Pfam" id="PF00089">
    <property type="entry name" value="Trypsin"/>
    <property type="match status" value="1"/>
</dbReference>
<reference evidence="9" key="1">
    <citation type="submission" date="2021-02" db="EMBL/GenBank/DDBJ databases">
        <authorList>
            <person name="Nowell W R."/>
        </authorList>
    </citation>
    <scope>NUCLEOTIDE SEQUENCE</scope>
</reference>
<keyword evidence="1 5" id="KW-0645">Protease</keyword>
<protein>
    <recommendedName>
        <fullName evidence="7">Peptidase S1 domain-containing protein</fullName>
    </recommendedName>
</protein>
<dbReference type="PRINTS" id="PR00722">
    <property type="entry name" value="CHYMOTRYPSIN"/>
</dbReference>
<dbReference type="PROSITE" id="PS00134">
    <property type="entry name" value="TRYPSIN_HIS"/>
    <property type="match status" value="1"/>
</dbReference>
<evidence type="ECO:0000313" key="9">
    <source>
        <dbReference type="EMBL" id="CAF3885113.1"/>
    </source>
</evidence>
<dbReference type="PROSITE" id="PS50240">
    <property type="entry name" value="TRYPSIN_DOM"/>
    <property type="match status" value="1"/>
</dbReference>
<evidence type="ECO:0000256" key="5">
    <source>
        <dbReference type="RuleBase" id="RU363034"/>
    </source>
</evidence>
<dbReference type="InterPro" id="IPR001314">
    <property type="entry name" value="Peptidase_S1A"/>
</dbReference>
<dbReference type="SMART" id="SM00020">
    <property type="entry name" value="Tryp_SPc"/>
    <property type="match status" value="1"/>
</dbReference>
<name>A0A819GP62_9BILA</name>
<feature type="signal peptide" evidence="6">
    <location>
        <begin position="1"/>
        <end position="18"/>
    </location>
</feature>
<dbReference type="CDD" id="cd00190">
    <property type="entry name" value="Tryp_SPc"/>
    <property type="match status" value="1"/>
</dbReference>
<keyword evidence="6" id="KW-0732">Signal</keyword>
<dbReference type="Proteomes" id="UP000663891">
    <property type="component" value="Unassembled WGS sequence"/>
</dbReference>
<evidence type="ECO:0000313" key="8">
    <source>
        <dbReference type="EMBL" id="CAF1195645.1"/>
    </source>
</evidence>
<keyword evidence="4" id="KW-1015">Disulfide bond</keyword>
<evidence type="ECO:0000256" key="1">
    <source>
        <dbReference type="ARBA" id="ARBA00022670"/>
    </source>
</evidence>
<dbReference type="Proteomes" id="UP000663881">
    <property type="component" value="Unassembled WGS sequence"/>
</dbReference>
<feature type="chain" id="PRO_5035618334" description="Peptidase S1 domain-containing protein" evidence="6">
    <location>
        <begin position="19"/>
        <end position="563"/>
    </location>
</feature>
<dbReference type="InterPro" id="IPR018114">
    <property type="entry name" value="TRYPSIN_HIS"/>
</dbReference>
<dbReference type="PANTHER" id="PTHR24252">
    <property type="entry name" value="ACROSIN-RELATED"/>
    <property type="match status" value="1"/>
</dbReference>
<proteinExistence type="predicted"/>
<dbReference type="EMBL" id="CAJNON010000323">
    <property type="protein sequence ID" value="CAF1195645.1"/>
    <property type="molecule type" value="Genomic_DNA"/>
</dbReference>
<evidence type="ECO:0000256" key="2">
    <source>
        <dbReference type="ARBA" id="ARBA00022801"/>
    </source>
</evidence>
<sequence length="563" mass="63112">MYLIIFYFVIFLVEQGKSTTYECNINATCGCSSSSTILTRIIGGENAVERSWGWIVSIRKRQSHFCGGSIFSSSFIITAAHCVHGITSLSDITILAGSSTLTPSSSNKFYQIRSISQITIHPSYATTDTYENDIALIRLSTPLDMTNGYIKPICLPTGTNSEPPDNIDMIAAGWGVTSTSQDISSQNLQQVTIKSIKSTSKDCLKIIDNSQVQFCAGILTTGGKDTCQGDSGGPLVAFINGLWQLDGITSYGYGCALPGYPGVYTRVSFYIPWIKSITQSTQSSVNYFVSTATTKATTQKPITTEQITTTKKSTVAITTTTMLKIPVTPSTTAIKIPVTSITATTMNTKTSSKIVIQNSTKEIVYLETISTTIQNRFVETTIKNSRNNKSKKKKKIFRNINEIISKFKSYNSFGDPYLQTYFQNKNIQKHLRKIGLINHHDKIISHKQYQSIRNEYSRQEHIPILLPNENGQRVKGLRKSRKTSAINENIKELKERYHSLHLNDSGLLNRSKKTRLNINNNNNCIDQEQVSFIIYFSNYDELTNLLLIEFYFSRLDLLIRKKR</sequence>
<dbReference type="InterPro" id="IPR001254">
    <property type="entry name" value="Trypsin_dom"/>
</dbReference>
<dbReference type="GO" id="GO:0006508">
    <property type="term" value="P:proteolysis"/>
    <property type="evidence" value="ECO:0007669"/>
    <property type="project" value="UniProtKB-KW"/>
</dbReference>
<evidence type="ECO:0000256" key="4">
    <source>
        <dbReference type="ARBA" id="ARBA00023157"/>
    </source>
</evidence>
<dbReference type="SUPFAM" id="SSF50494">
    <property type="entry name" value="Trypsin-like serine proteases"/>
    <property type="match status" value="1"/>
</dbReference>
<comment type="caution">
    <text evidence="9">The sequence shown here is derived from an EMBL/GenBank/DDBJ whole genome shotgun (WGS) entry which is preliminary data.</text>
</comment>
<dbReference type="Gene3D" id="2.40.10.10">
    <property type="entry name" value="Trypsin-like serine proteases"/>
    <property type="match status" value="1"/>
</dbReference>
<dbReference type="GO" id="GO:0004252">
    <property type="term" value="F:serine-type endopeptidase activity"/>
    <property type="evidence" value="ECO:0007669"/>
    <property type="project" value="InterPro"/>
</dbReference>
<dbReference type="InterPro" id="IPR033116">
    <property type="entry name" value="TRYPSIN_SER"/>
</dbReference>
<evidence type="ECO:0000313" key="10">
    <source>
        <dbReference type="Proteomes" id="UP000663881"/>
    </source>
</evidence>
<keyword evidence="2 5" id="KW-0378">Hydrolase</keyword>
<dbReference type="OrthoDB" id="6380398at2759"/>
<dbReference type="InterPro" id="IPR009003">
    <property type="entry name" value="Peptidase_S1_PA"/>
</dbReference>
<gene>
    <name evidence="9" type="ORF">OKA104_LOCUS23351</name>
    <name evidence="8" type="ORF">VCS650_LOCUS25319</name>
</gene>
<dbReference type="EMBL" id="CAJOAY010001776">
    <property type="protein sequence ID" value="CAF3885113.1"/>
    <property type="molecule type" value="Genomic_DNA"/>
</dbReference>
<dbReference type="InterPro" id="IPR043504">
    <property type="entry name" value="Peptidase_S1_PA_chymotrypsin"/>
</dbReference>
<accession>A0A819GP62</accession>
<dbReference type="PROSITE" id="PS00135">
    <property type="entry name" value="TRYPSIN_SER"/>
    <property type="match status" value="1"/>
</dbReference>
<evidence type="ECO:0000256" key="3">
    <source>
        <dbReference type="ARBA" id="ARBA00022825"/>
    </source>
</evidence>
<dbReference type="PANTHER" id="PTHR24252:SF7">
    <property type="entry name" value="HYALIN"/>
    <property type="match status" value="1"/>
</dbReference>
<organism evidence="9 10">
    <name type="scientific">Adineta steineri</name>
    <dbReference type="NCBI Taxonomy" id="433720"/>
    <lineage>
        <taxon>Eukaryota</taxon>
        <taxon>Metazoa</taxon>
        <taxon>Spiralia</taxon>
        <taxon>Gnathifera</taxon>
        <taxon>Rotifera</taxon>
        <taxon>Eurotatoria</taxon>
        <taxon>Bdelloidea</taxon>
        <taxon>Adinetida</taxon>
        <taxon>Adinetidae</taxon>
        <taxon>Adineta</taxon>
    </lineage>
</organism>
<keyword evidence="3 5" id="KW-0720">Serine protease</keyword>